<protein>
    <submittedName>
        <fullName evidence="2">Uncharacterized protein</fullName>
    </submittedName>
</protein>
<feature type="region of interest" description="Disordered" evidence="1">
    <location>
        <begin position="163"/>
        <end position="220"/>
    </location>
</feature>
<gene>
    <name evidence="2" type="ORF">Tci_504482</name>
</gene>
<evidence type="ECO:0000256" key="1">
    <source>
        <dbReference type="SAM" id="MobiDB-lite"/>
    </source>
</evidence>
<evidence type="ECO:0000313" key="2">
    <source>
        <dbReference type="EMBL" id="GEZ32509.1"/>
    </source>
</evidence>
<dbReference type="EMBL" id="BKCJ010265562">
    <property type="protein sequence ID" value="GEZ32509.1"/>
    <property type="molecule type" value="Genomic_DNA"/>
</dbReference>
<dbReference type="AlphaFoldDB" id="A0A699I8A2"/>
<feature type="compositionally biased region" description="Acidic residues" evidence="1">
    <location>
        <begin position="166"/>
        <end position="190"/>
    </location>
</feature>
<accession>A0A699I8A2</accession>
<name>A0A699I8A2_TANCI</name>
<sequence length="457" mass="50326">MTCGVVMGDRTQSSRVPVSLLRILMRLLGNLIWLGRTLSPNLLRTPLRLRHLSHPHCSTTHMSCWGVRGFWNVWCEIYVIGFHRATFARSPLTHTMPVLVPSLRRTARMAMRVSLAMSPGLSTSISEVAAIFDLAFHKRFRSSYDSSPSLTFPVRKRYRGTSELILDTDSEEDEEVEKSSDSDSEIEDTKEEGPTAGDEGFAAGDESPAPIVETPVGEPLGLGYGALRRREIASREGQMPSVFKVGQGFGSVPETERLEGVSTLRQPTLTTWIDPEDGITYIDVPAYPSPAPYIQTPLSPEWSSGSLLISPSPSIVPSPISSLTVPSPVASLATAGAEGFLAELGAQVEMQGGLICDHTERTIVMFGALWRYVLALEAWAGPSRVAPRAAGAEQEKDRRERLAQMATKGNLEEVVTTCERSWVQASPWGFSFRSERSGVYPLRRRFESCILPNWMSL</sequence>
<reference evidence="2" key="1">
    <citation type="journal article" date="2019" name="Sci. Rep.">
        <title>Draft genome of Tanacetum cinerariifolium, the natural source of mosquito coil.</title>
        <authorList>
            <person name="Yamashiro T."/>
            <person name="Shiraishi A."/>
            <person name="Satake H."/>
            <person name="Nakayama K."/>
        </authorList>
    </citation>
    <scope>NUCLEOTIDE SEQUENCE</scope>
</reference>
<organism evidence="2">
    <name type="scientific">Tanacetum cinerariifolium</name>
    <name type="common">Dalmatian daisy</name>
    <name type="synonym">Chrysanthemum cinerariifolium</name>
    <dbReference type="NCBI Taxonomy" id="118510"/>
    <lineage>
        <taxon>Eukaryota</taxon>
        <taxon>Viridiplantae</taxon>
        <taxon>Streptophyta</taxon>
        <taxon>Embryophyta</taxon>
        <taxon>Tracheophyta</taxon>
        <taxon>Spermatophyta</taxon>
        <taxon>Magnoliopsida</taxon>
        <taxon>eudicotyledons</taxon>
        <taxon>Gunneridae</taxon>
        <taxon>Pentapetalae</taxon>
        <taxon>asterids</taxon>
        <taxon>campanulids</taxon>
        <taxon>Asterales</taxon>
        <taxon>Asteraceae</taxon>
        <taxon>Asteroideae</taxon>
        <taxon>Anthemideae</taxon>
        <taxon>Anthemidinae</taxon>
        <taxon>Tanacetum</taxon>
    </lineage>
</organism>
<comment type="caution">
    <text evidence="2">The sequence shown here is derived from an EMBL/GenBank/DDBJ whole genome shotgun (WGS) entry which is preliminary data.</text>
</comment>
<proteinExistence type="predicted"/>